<dbReference type="InterPro" id="IPR043198">
    <property type="entry name" value="Cyclin/Ssn8"/>
</dbReference>
<evidence type="ECO:0000259" key="10">
    <source>
        <dbReference type="SMART" id="SM00385"/>
    </source>
</evidence>
<dbReference type="OrthoDB" id="10266018at2759"/>
<dbReference type="GO" id="GO:0005634">
    <property type="term" value="C:nucleus"/>
    <property type="evidence" value="ECO:0007669"/>
    <property type="project" value="UniProtKB-SubCell"/>
</dbReference>
<dbReference type="FunFam" id="1.10.472.10:FF:000076">
    <property type="entry name" value="RNA polymerase II holoenzyme cyclin-like subunit"/>
    <property type="match status" value="1"/>
</dbReference>
<sequence length="398" mass="44900">MATDFWASSHFNYWIVDHATVKQAREEDLRYATPREVALLGIFFANVIFRLCKKLDLRQQVIATATVFFRRFYLRSSYCGTDPFFVAAACVYLAAKAEETPIHLKNVVVEARTVFSNEYGIRHFPADHSKLAEMEFYLLEDLDFHLIVFHPYRDLIDLCAQYTTVEIGEEGEVGAEVASDGDRYWGTGKGKWHIAEAAVQTAWFIINDTFRSDLCLIYPPYLIATASVFVACVTHAGTLRKLQAKYTRDNIIPSKGVGVTSIPPPPSAPHVLTQTPQRTFSTPALAARDEMIDFFAGLNISLEVMAKISQEIMSMYALWDSIADSSNDSERREAVRRMRMEEAAIPGGRGIGKVQSDEVVYTERDLVAIIQRMREARDLEEAHPPTGRPMAVNKRLAL</sequence>
<dbReference type="InterPro" id="IPR036915">
    <property type="entry name" value="Cyclin-like_sf"/>
</dbReference>
<evidence type="ECO:0000256" key="5">
    <source>
        <dbReference type="ARBA" id="ARBA00023127"/>
    </source>
</evidence>
<dbReference type="FunCoup" id="A0A067MEW6">
    <property type="interactions" value="604"/>
</dbReference>
<keyword evidence="4" id="KW-0805">Transcription regulation</keyword>
<evidence type="ECO:0000256" key="2">
    <source>
        <dbReference type="ARBA" id="ARBA00008638"/>
    </source>
</evidence>
<dbReference type="SMART" id="SM00385">
    <property type="entry name" value="CYCLIN"/>
    <property type="match status" value="1"/>
</dbReference>
<keyword evidence="12" id="KW-1185">Reference proteome</keyword>
<protein>
    <recommendedName>
        <fullName evidence="10">Cyclin-like domain-containing protein</fullName>
    </recommendedName>
</protein>
<evidence type="ECO:0000313" key="12">
    <source>
        <dbReference type="Proteomes" id="UP000027195"/>
    </source>
</evidence>
<name>A0A067MEW6_BOTB1</name>
<keyword evidence="8" id="KW-0539">Nucleus</keyword>
<organism evidence="11 12">
    <name type="scientific">Botryobasidium botryosum (strain FD-172 SS1)</name>
    <dbReference type="NCBI Taxonomy" id="930990"/>
    <lineage>
        <taxon>Eukaryota</taxon>
        <taxon>Fungi</taxon>
        <taxon>Dikarya</taxon>
        <taxon>Basidiomycota</taxon>
        <taxon>Agaricomycotina</taxon>
        <taxon>Agaricomycetes</taxon>
        <taxon>Cantharellales</taxon>
        <taxon>Botryobasidiaceae</taxon>
        <taxon>Botryobasidium</taxon>
    </lineage>
</organism>
<reference evidence="12" key="1">
    <citation type="journal article" date="2014" name="Proc. Natl. Acad. Sci. U.S.A.">
        <title>Extensive sampling of basidiomycete genomes demonstrates inadequacy of the white-rot/brown-rot paradigm for wood decay fungi.</title>
        <authorList>
            <person name="Riley R."/>
            <person name="Salamov A.A."/>
            <person name="Brown D.W."/>
            <person name="Nagy L.G."/>
            <person name="Floudas D."/>
            <person name="Held B.W."/>
            <person name="Levasseur A."/>
            <person name="Lombard V."/>
            <person name="Morin E."/>
            <person name="Otillar R."/>
            <person name="Lindquist E.A."/>
            <person name="Sun H."/>
            <person name="LaButti K.M."/>
            <person name="Schmutz J."/>
            <person name="Jabbour D."/>
            <person name="Luo H."/>
            <person name="Baker S.E."/>
            <person name="Pisabarro A.G."/>
            <person name="Walton J.D."/>
            <person name="Blanchette R.A."/>
            <person name="Henrissat B."/>
            <person name="Martin F."/>
            <person name="Cullen D."/>
            <person name="Hibbett D.S."/>
            <person name="Grigoriev I.V."/>
        </authorList>
    </citation>
    <scope>NUCLEOTIDE SEQUENCE [LARGE SCALE GENOMIC DNA]</scope>
    <source>
        <strain evidence="12">FD-172 SS1</strain>
    </source>
</reference>
<dbReference type="STRING" id="930990.A0A067MEW6"/>
<dbReference type="AlphaFoldDB" id="A0A067MEW6"/>
<evidence type="ECO:0000313" key="11">
    <source>
        <dbReference type="EMBL" id="KDQ14099.1"/>
    </source>
</evidence>
<dbReference type="HOGENOM" id="CLU_034754_5_0_1"/>
<feature type="domain" description="Cyclin-like" evidence="10">
    <location>
        <begin position="46"/>
        <end position="140"/>
    </location>
</feature>
<comment type="subcellular location">
    <subcellularLocation>
        <location evidence="1">Nucleus</location>
    </subcellularLocation>
</comment>
<keyword evidence="3" id="KW-0678">Repressor</keyword>
<evidence type="ECO:0000256" key="3">
    <source>
        <dbReference type="ARBA" id="ARBA00022491"/>
    </source>
</evidence>
<keyword evidence="7" id="KW-0804">Transcription</keyword>
<gene>
    <name evidence="11" type="ORF">BOTBODRAFT_66283</name>
</gene>
<evidence type="ECO:0000256" key="1">
    <source>
        <dbReference type="ARBA" id="ARBA00004123"/>
    </source>
</evidence>
<dbReference type="InterPro" id="IPR013763">
    <property type="entry name" value="Cyclin-like_dom"/>
</dbReference>
<evidence type="ECO:0000256" key="8">
    <source>
        <dbReference type="ARBA" id="ARBA00023242"/>
    </source>
</evidence>
<evidence type="ECO:0000256" key="7">
    <source>
        <dbReference type="ARBA" id="ARBA00023163"/>
    </source>
</evidence>
<proteinExistence type="inferred from homology"/>
<dbReference type="PANTHER" id="PTHR10026">
    <property type="entry name" value="CYCLIN"/>
    <property type="match status" value="1"/>
</dbReference>
<dbReference type="EMBL" id="KL198039">
    <property type="protein sequence ID" value="KDQ14099.1"/>
    <property type="molecule type" value="Genomic_DNA"/>
</dbReference>
<dbReference type="PIRSF" id="PIRSF028758">
    <property type="entry name" value="Cyclin, C/H/G types"/>
    <property type="match status" value="1"/>
</dbReference>
<accession>A0A067MEW6</accession>
<comment type="similarity">
    <text evidence="2">Belongs to the cyclin family. Cyclin C subfamily.</text>
</comment>
<dbReference type="GO" id="GO:0016538">
    <property type="term" value="F:cyclin-dependent protein serine/threonine kinase regulator activity"/>
    <property type="evidence" value="ECO:0007669"/>
    <property type="project" value="InterPro"/>
</dbReference>
<dbReference type="SUPFAM" id="SSF47954">
    <property type="entry name" value="Cyclin-like"/>
    <property type="match status" value="2"/>
</dbReference>
<dbReference type="Pfam" id="PF00134">
    <property type="entry name" value="Cyclin_N"/>
    <property type="match status" value="1"/>
</dbReference>
<dbReference type="GO" id="GO:0006357">
    <property type="term" value="P:regulation of transcription by RNA polymerase II"/>
    <property type="evidence" value="ECO:0007669"/>
    <property type="project" value="InterPro"/>
</dbReference>
<dbReference type="Proteomes" id="UP000027195">
    <property type="component" value="Unassembled WGS sequence"/>
</dbReference>
<dbReference type="InterPro" id="IPR006671">
    <property type="entry name" value="Cyclin_N"/>
</dbReference>
<dbReference type="CDD" id="cd20513">
    <property type="entry name" value="CYCLIN_CCNC_rpt1"/>
    <property type="match status" value="1"/>
</dbReference>
<evidence type="ECO:0000256" key="4">
    <source>
        <dbReference type="ARBA" id="ARBA00023015"/>
    </source>
</evidence>
<keyword evidence="6" id="KW-0010">Activator</keyword>
<evidence type="ECO:0000256" key="9">
    <source>
        <dbReference type="RuleBase" id="RU000383"/>
    </source>
</evidence>
<dbReference type="InParanoid" id="A0A067MEW6"/>
<dbReference type="Gene3D" id="1.10.472.10">
    <property type="entry name" value="Cyclin-like"/>
    <property type="match status" value="2"/>
</dbReference>
<evidence type="ECO:0000256" key="6">
    <source>
        <dbReference type="ARBA" id="ARBA00023159"/>
    </source>
</evidence>
<keyword evidence="5 9" id="KW-0195">Cyclin</keyword>